<reference evidence="1 2" key="1">
    <citation type="submission" date="2019-07" db="EMBL/GenBank/DDBJ databases">
        <title>Whole genome shotgun sequence of Alkalibacillus haloalkaliphilus NBRC 103110.</title>
        <authorList>
            <person name="Hosoyama A."/>
            <person name="Uohara A."/>
            <person name="Ohji S."/>
            <person name="Ichikawa N."/>
        </authorList>
    </citation>
    <scope>NUCLEOTIDE SEQUENCE [LARGE SCALE GENOMIC DNA]</scope>
    <source>
        <strain evidence="1 2">NBRC 103110</strain>
    </source>
</reference>
<dbReference type="Pfam" id="PF13176">
    <property type="entry name" value="TPR_7"/>
    <property type="match status" value="1"/>
</dbReference>
<name>A0A511W2P6_9BACI</name>
<proteinExistence type="predicted"/>
<accession>A0A511W2P6</accession>
<dbReference type="Pfam" id="PF13174">
    <property type="entry name" value="TPR_6"/>
    <property type="match status" value="2"/>
</dbReference>
<dbReference type="InterPro" id="IPR011990">
    <property type="entry name" value="TPR-like_helical_dom_sf"/>
</dbReference>
<dbReference type="Gene3D" id="1.25.40.10">
    <property type="entry name" value="Tetratricopeptide repeat domain"/>
    <property type="match status" value="1"/>
</dbReference>
<organism evidence="1 2">
    <name type="scientific">Alkalibacillus haloalkaliphilus</name>
    <dbReference type="NCBI Taxonomy" id="94136"/>
    <lineage>
        <taxon>Bacteria</taxon>
        <taxon>Bacillati</taxon>
        <taxon>Bacillota</taxon>
        <taxon>Bacilli</taxon>
        <taxon>Bacillales</taxon>
        <taxon>Bacillaceae</taxon>
        <taxon>Alkalibacillus</taxon>
    </lineage>
</organism>
<dbReference type="SUPFAM" id="SSF48452">
    <property type="entry name" value="TPR-like"/>
    <property type="match status" value="1"/>
</dbReference>
<dbReference type="RefSeq" id="WP_146814085.1">
    <property type="nucleotide sequence ID" value="NZ_BJYA01000001.1"/>
</dbReference>
<sequence length="160" mass="18672">MTLRQEAFRLKEEGKFSEAQSIFAELVQNYPDDHQILIAAAYVHEQLEMFPQAITFYQQALDLKLSEEERKEALLRLGISYRAVGLYDKAKETLEVGMSEFPSYNPMYVYFAFTLYNKGDYDLAMEIMAQKLLETTNDEDLVKQQQLIEFYASSLDETFN</sequence>
<keyword evidence="2" id="KW-1185">Reference proteome</keyword>
<dbReference type="InterPro" id="IPR019734">
    <property type="entry name" value="TPR_rpt"/>
</dbReference>
<evidence type="ECO:0000313" key="2">
    <source>
        <dbReference type="Proteomes" id="UP000321440"/>
    </source>
</evidence>
<comment type="caution">
    <text evidence="1">The sequence shown here is derived from an EMBL/GenBank/DDBJ whole genome shotgun (WGS) entry which is preliminary data.</text>
</comment>
<gene>
    <name evidence="1" type="ORF">AHA02nite_01290</name>
</gene>
<dbReference type="EMBL" id="BJYA01000001">
    <property type="protein sequence ID" value="GEN44353.1"/>
    <property type="molecule type" value="Genomic_DNA"/>
</dbReference>
<dbReference type="Proteomes" id="UP000321440">
    <property type="component" value="Unassembled WGS sequence"/>
</dbReference>
<dbReference type="OrthoDB" id="193829at2"/>
<protein>
    <submittedName>
        <fullName evidence="1">Uncharacterized protein</fullName>
    </submittedName>
</protein>
<dbReference type="AlphaFoldDB" id="A0A511W2P6"/>
<evidence type="ECO:0000313" key="1">
    <source>
        <dbReference type="EMBL" id="GEN44353.1"/>
    </source>
</evidence>